<dbReference type="GeneID" id="116947240"/>
<evidence type="ECO:0000256" key="1">
    <source>
        <dbReference type="ARBA" id="ARBA00004173"/>
    </source>
</evidence>
<feature type="region of interest" description="Disordered" evidence="10">
    <location>
        <begin position="52"/>
        <end position="76"/>
    </location>
</feature>
<dbReference type="Pfam" id="PF01521">
    <property type="entry name" value="Fe-S_biosyn"/>
    <property type="match status" value="1"/>
</dbReference>
<dbReference type="GO" id="GO:0051537">
    <property type="term" value="F:2 iron, 2 sulfur cluster binding"/>
    <property type="evidence" value="ECO:0007669"/>
    <property type="project" value="TreeGrafter"/>
</dbReference>
<dbReference type="PANTHER" id="PTHR43011">
    <property type="entry name" value="IRON-SULFUR CLUSTER ASSEMBLY 2 HOMOLOG, MITOCHONDRIAL"/>
    <property type="match status" value="1"/>
</dbReference>
<evidence type="ECO:0000256" key="5">
    <source>
        <dbReference type="ARBA" id="ARBA00023128"/>
    </source>
</evidence>
<dbReference type="CTD" id="122961"/>
<dbReference type="GO" id="GO:0005506">
    <property type="term" value="F:iron ion binding"/>
    <property type="evidence" value="ECO:0007669"/>
    <property type="project" value="TreeGrafter"/>
</dbReference>
<proteinExistence type="inferred from homology"/>
<dbReference type="InterPro" id="IPR016092">
    <property type="entry name" value="ATAP"/>
</dbReference>
<sequence length="191" mass="20322">MAPLLVDSTAGSFGPAQPLPPPAAVETQMAVMAVRGAGRLLERAVWGLHSRPGGWTARGPGEAGRPPSRSCAAQAGEDTADTSGYLHISDSCVKRLHVIAEGGEFLRVQVEGGGCSGFQYKFLLETSINEEEDRMFERNGARVVADRESLELLKGATIDFSEELIRSTFRIVGNPQADHGCSCGTSFSIKT</sequence>
<evidence type="ECO:0000256" key="6">
    <source>
        <dbReference type="ARBA" id="ARBA00057540"/>
    </source>
</evidence>
<evidence type="ECO:0000313" key="12">
    <source>
        <dbReference type="Proteomes" id="UP001318040"/>
    </source>
</evidence>
<keyword evidence="12" id="KW-1185">Reference proteome</keyword>
<comment type="function">
    <text evidence="6">Involved in the maturation of mitochondrial 4Fe-4S proteins functioning late in the iron-sulfur cluster assembly pathway. May be involved in the binding of an intermediate of Fe/S cluster assembly.</text>
</comment>
<evidence type="ECO:0000313" key="13">
    <source>
        <dbReference type="RefSeq" id="XP_032818648.1"/>
    </source>
</evidence>
<evidence type="ECO:0000256" key="2">
    <source>
        <dbReference type="ARBA" id="ARBA00006718"/>
    </source>
</evidence>
<dbReference type="Proteomes" id="UP001318040">
    <property type="component" value="Chromosome 29"/>
</dbReference>
<evidence type="ECO:0000256" key="9">
    <source>
        <dbReference type="ARBA" id="ARBA00093471"/>
    </source>
</evidence>
<dbReference type="GO" id="GO:0016226">
    <property type="term" value="P:iron-sulfur cluster assembly"/>
    <property type="evidence" value="ECO:0007669"/>
    <property type="project" value="InterPro"/>
</dbReference>
<comment type="subunit">
    <text evidence="9">Heterotetramer; forms a dimer of dimers with IBA57. Interacts with [2Fe-2S]-ISCA2 forming the heterodimer [2Fe- 2S]-ISCA2-IBA57 complex; [2Fe-2S] cluster binding is absolutely required to promote the complex formation.</text>
</comment>
<dbReference type="PANTHER" id="PTHR43011:SF1">
    <property type="entry name" value="IRON-SULFUR CLUSTER ASSEMBLY 2 HOMOLOG, MITOCHONDRIAL"/>
    <property type="match status" value="1"/>
</dbReference>
<dbReference type="InterPro" id="IPR035903">
    <property type="entry name" value="HesB-like_dom_sf"/>
</dbReference>
<evidence type="ECO:0000256" key="10">
    <source>
        <dbReference type="SAM" id="MobiDB-lite"/>
    </source>
</evidence>
<evidence type="ECO:0000256" key="4">
    <source>
        <dbReference type="ARBA" id="ARBA00023004"/>
    </source>
</evidence>
<organism evidence="12 13">
    <name type="scientific">Petromyzon marinus</name>
    <name type="common">Sea lamprey</name>
    <dbReference type="NCBI Taxonomy" id="7757"/>
    <lineage>
        <taxon>Eukaryota</taxon>
        <taxon>Metazoa</taxon>
        <taxon>Chordata</taxon>
        <taxon>Craniata</taxon>
        <taxon>Vertebrata</taxon>
        <taxon>Cyclostomata</taxon>
        <taxon>Hyperoartia</taxon>
        <taxon>Petromyzontiformes</taxon>
        <taxon>Petromyzontidae</taxon>
        <taxon>Petromyzon</taxon>
    </lineage>
</organism>
<evidence type="ECO:0000256" key="8">
    <source>
        <dbReference type="ARBA" id="ARBA00077082"/>
    </source>
</evidence>
<dbReference type="Gene3D" id="2.60.300.12">
    <property type="entry name" value="HesB-like domain"/>
    <property type="match status" value="1"/>
</dbReference>
<accession>A0AAJ7X3G3</accession>
<keyword evidence="3" id="KW-0479">Metal-binding</keyword>
<evidence type="ECO:0000256" key="3">
    <source>
        <dbReference type="ARBA" id="ARBA00022723"/>
    </source>
</evidence>
<evidence type="ECO:0000256" key="7">
    <source>
        <dbReference type="ARBA" id="ARBA00073313"/>
    </source>
</evidence>
<dbReference type="RefSeq" id="XP_032818648.1">
    <property type="nucleotide sequence ID" value="XM_032962757.1"/>
</dbReference>
<keyword evidence="4" id="KW-0408">Iron</keyword>
<protein>
    <recommendedName>
        <fullName evidence="7">Iron-sulfur cluster assembly 2 homolog, mitochondrial</fullName>
    </recommendedName>
    <alternativeName>
        <fullName evidence="8">HESB-like domain-containing protein 1</fullName>
    </alternativeName>
</protein>
<dbReference type="InterPro" id="IPR000361">
    <property type="entry name" value="ATAP_core_dom"/>
</dbReference>
<dbReference type="GO" id="GO:0120510">
    <property type="term" value="C:mitochondrial [4Fe-4S] assembly complex"/>
    <property type="evidence" value="ECO:0007669"/>
    <property type="project" value="UniProtKB-ARBA"/>
</dbReference>
<keyword evidence="5" id="KW-0496">Mitochondrion</keyword>
<dbReference type="AlphaFoldDB" id="A0AAJ7X3G3"/>
<evidence type="ECO:0000259" key="11">
    <source>
        <dbReference type="Pfam" id="PF01521"/>
    </source>
</evidence>
<comment type="subcellular location">
    <subcellularLocation>
        <location evidence="1">Mitochondrion</location>
    </subcellularLocation>
</comment>
<reference evidence="13" key="1">
    <citation type="submission" date="2025-08" db="UniProtKB">
        <authorList>
            <consortium name="RefSeq"/>
        </authorList>
    </citation>
    <scope>IDENTIFICATION</scope>
    <source>
        <tissue evidence="13">Sperm</tissue>
    </source>
</reference>
<dbReference type="KEGG" id="pmrn:116947240"/>
<feature type="domain" description="Core" evidence="11">
    <location>
        <begin position="86"/>
        <end position="184"/>
    </location>
</feature>
<dbReference type="SUPFAM" id="SSF89360">
    <property type="entry name" value="HesB-like domain"/>
    <property type="match status" value="1"/>
</dbReference>
<dbReference type="GO" id="GO:0051539">
    <property type="term" value="F:4 iron, 4 sulfur cluster binding"/>
    <property type="evidence" value="ECO:0007669"/>
    <property type="project" value="TreeGrafter"/>
</dbReference>
<comment type="similarity">
    <text evidence="2">Belongs to the HesB/IscA family.</text>
</comment>
<name>A0AAJ7X3G3_PETMA</name>
<dbReference type="NCBIfam" id="TIGR00049">
    <property type="entry name" value="iron-sulfur cluster assembly accessory protein"/>
    <property type="match status" value="1"/>
</dbReference>
<gene>
    <name evidence="13" type="primary">ISCA2</name>
</gene>
<dbReference type="FunFam" id="2.60.300.12:FF:000006">
    <property type="entry name" value="Iron-sulfur cluster assembly 2 mitochondrial"/>
    <property type="match status" value="1"/>
</dbReference>